<dbReference type="InterPro" id="IPR050481">
    <property type="entry name" value="UDP-glycosyltransf_plant"/>
</dbReference>
<evidence type="ECO:0000256" key="5">
    <source>
        <dbReference type="RuleBase" id="RU362057"/>
    </source>
</evidence>
<gene>
    <name evidence="6" type="ORF">G2W53_025394</name>
</gene>
<keyword evidence="7" id="KW-1185">Reference proteome</keyword>
<comment type="caution">
    <text evidence="6">The sequence shown here is derived from an EMBL/GenBank/DDBJ whole genome shotgun (WGS) entry which is preliminary data.</text>
</comment>
<dbReference type="Gene3D" id="3.40.50.2000">
    <property type="entry name" value="Glycogen Phosphorylase B"/>
    <property type="match status" value="2"/>
</dbReference>
<dbReference type="OrthoDB" id="5835829at2759"/>
<protein>
    <recommendedName>
        <fullName evidence="5">Glycosyltransferase</fullName>
        <ecNumber evidence="5">2.4.1.-</ecNumber>
    </recommendedName>
</protein>
<keyword evidence="2 4" id="KW-0328">Glycosyltransferase</keyword>
<dbReference type="AlphaFoldDB" id="A0A834TEZ3"/>
<dbReference type="EMBL" id="JAAIUW010000008">
    <property type="protein sequence ID" value="KAF7819939.1"/>
    <property type="molecule type" value="Genomic_DNA"/>
</dbReference>
<evidence type="ECO:0000256" key="4">
    <source>
        <dbReference type="RuleBase" id="RU003718"/>
    </source>
</evidence>
<evidence type="ECO:0000256" key="1">
    <source>
        <dbReference type="ARBA" id="ARBA00009995"/>
    </source>
</evidence>
<dbReference type="PANTHER" id="PTHR48049">
    <property type="entry name" value="GLYCOSYLTRANSFERASE"/>
    <property type="match status" value="1"/>
</dbReference>
<accession>A0A834TEZ3</accession>
<sequence length="482" mass="54437">MDVPSMHIAMYPWFAIGHIAPYLQLSNKLAKRGHKISIFIPKTTQSKLQHLNLFPHLITIFPINIPHVQGLPDGAETTKDLDPSLFPLLMTAMDRTEKEIETLLLQLKPNFVFFDFTHWIPNMARNLGIKSVQYWVVSLVTGAYVQSRRSQTHGEEGSNIGLGFPDKGIKLQPHEEKMFAKMKEKEFGSGIRFYDRTNFGLRSSDAIGFMSCREIEGPFADYYENLVGKPILLSGPIMAEPSDSVLEEKWADWLARFKAGSVIYCAFGSECILSHNQFQELLLGLEKSGMPFFTALKPPHGFESVEAAMPEGFAERVKERGIVYGGWVQQQLILKHPSLGCFITHCGSSSLLEALLSQCQLVLLPNMLDHIITTRMVSKSLKAGVEIQRGEEDGMFTKDSVCEALRIVMDDESEVAKEIRANHTKLRSLLLSNNFENGYIDSFCQSLHRGEHNPIEPLEPDRTRQNQCLRSVRIKLNGLKRV</sequence>
<dbReference type="Proteomes" id="UP000634136">
    <property type="component" value="Unassembled WGS sequence"/>
</dbReference>
<dbReference type="FunFam" id="3.40.50.2000:FF:000037">
    <property type="entry name" value="Glycosyltransferase"/>
    <property type="match status" value="1"/>
</dbReference>
<reference evidence="6" key="1">
    <citation type="submission" date="2020-09" db="EMBL/GenBank/DDBJ databases">
        <title>Genome-Enabled Discovery of Anthraquinone Biosynthesis in Senna tora.</title>
        <authorList>
            <person name="Kang S.-H."/>
            <person name="Pandey R.P."/>
            <person name="Lee C.-M."/>
            <person name="Sim J.-S."/>
            <person name="Jeong J.-T."/>
            <person name="Choi B.-S."/>
            <person name="Jung M."/>
            <person name="Ginzburg D."/>
            <person name="Zhao K."/>
            <person name="Won S.Y."/>
            <person name="Oh T.-J."/>
            <person name="Yu Y."/>
            <person name="Kim N.-H."/>
            <person name="Lee O.R."/>
            <person name="Lee T.-H."/>
            <person name="Bashyal P."/>
            <person name="Kim T.-S."/>
            <person name="Lee W.-H."/>
            <person name="Kawkins C."/>
            <person name="Kim C.-K."/>
            <person name="Kim J.S."/>
            <person name="Ahn B.O."/>
            <person name="Rhee S.Y."/>
            <person name="Sohng J.K."/>
        </authorList>
    </citation>
    <scope>NUCLEOTIDE SEQUENCE</scope>
    <source>
        <tissue evidence="6">Leaf</tissue>
    </source>
</reference>
<dbReference type="InterPro" id="IPR035595">
    <property type="entry name" value="UDP_glycos_trans_CS"/>
</dbReference>
<dbReference type="CDD" id="cd03784">
    <property type="entry name" value="GT1_Gtf-like"/>
    <property type="match status" value="1"/>
</dbReference>
<evidence type="ECO:0000313" key="7">
    <source>
        <dbReference type="Proteomes" id="UP000634136"/>
    </source>
</evidence>
<dbReference type="Pfam" id="PF00201">
    <property type="entry name" value="UDPGT"/>
    <property type="match status" value="1"/>
</dbReference>
<dbReference type="InterPro" id="IPR002213">
    <property type="entry name" value="UDP_glucos_trans"/>
</dbReference>
<evidence type="ECO:0000256" key="2">
    <source>
        <dbReference type="ARBA" id="ARBA00022676"/>
    </source>
</evidence>
<dbReference type="EC" id="2.4.1.-" evidence="5"/>
<dbReference type="PANTHER" id="PTHR48049:SF1">
    <property type="entry name" value="UDP-GLYCOSYLTRANSFERASE SUPERFAMILY PROTEIN"/>
    <property type="match status" value="1"/>
</dbReference>
<proteinExistence type="inferred from homology"/>
<name>A0A834TEZ3_9FABA</name>
<evidence type="ECO:0000313" key="6">
    <source>
        <dbReference type="EMBL" id="KAF7819939.1"/>
    </source>
</evidence>
<comment type="similarity">
    <text evidence="1 4">Belongs to the UDP-glycosyltransferase family.</text>
</comment>
<dbReference type="PROSITE" id="PS00375">
    <property type="entry name" value="UDPGT"/>
    <property type="match status" value="1"/>
</dbReference>
<organism evidence="6 7">
    <name type="scientific">Senna tora</name>
    <dbReference type="NCBI Taxonomy" id="362788"/>
    <lineage>
        <taxon>Eukaryota</taxon>
        <taxon>Viridiplantae</taxon>
        <taxon>Streptophyta</taxon>
        <taxon>Embryophyta</taxon>
        <taxon>Tracheophyta</taxon>
        <taxon>Spermatophyta</taxon>
        <taxon>Magnoliopsida</taxon>
        <taxon>eudicotyledons</taxon>
        <taxon>Gunneridae</taxon>
        <taxon>Pentapetalae</taxon>
        <taxon>rosids</taxon>
        <taxon>fabids</taxon>
        <taxon>Fabales</taxon>
        <taxon>Fabaceae</taxon>
        <taxon>Caesalpinioideae</taxon>
        <taxon>Cassia clade</taxon>
        <taxon>Senna</taxon>
    </lineage>
</organism>
<dbReference type="GO" id="GO:0035251">
    <property type="term" value="F:UDP-glucosyltransferase activity"/>
    <property type="evidence" value="ECO:0007669"/>
    <property type="project" value="InterPro"/>
</dbReference>
<evidence type="ECO:0000256" key="3">
    <source>
        <dbReference type="ARBA" id="ARBA00022679"/>
    </source>
</evidence>
<keyword evidence="3 4" id="KW-0808">Transferase</keyword>
<dbReference type="SUPFAM" id="SSF53756">
    <property type="entry name" value="UDP-Glycosyltransferase/glycogen phosphorylase"/>
    <property type="match status" value="1"/>
</dbReference>